<name>A0AA37BDI2_9ACTN</name>
<evidence type="ECO:0000256" key="1">
    <source>
        <dbReference type="SAM" id="MobiDB-lite"/>
    </source>
</evidence>
<organism evidence="4 5">
    <name type="scientific">Planomonospora parontospora</name>
    <dbReference type="NCBI Taxonomy" id="58119"/>
    <lineage>
        <taxon>Bacteria</taxon>
        <taxon>Bacillati</taxon>
        <taxon>Actinomycetota</taxon>
        <taxon>Actinomycetes</taxon>
        <taxon>Streptosporangiales</taxon>
        <taxon>Streptosporangiaceae</taxon>
        <taxon>Planomonospora</taxon>
    </lineage>
</organism>
<dbReference type="InterPro" id="IPR013830">
    <property type="entry name" value="SGNH_hydro"/>
</dbReference>
<keyword evidence="2" id="KW-0732">Signal</keyword>
<reference evidence="4" key="1">
    <citation type="journal article" date="2014" name="Int. J. Syst. Evol. Microbiol.">
        <title>Complete genome sequence of Corynebacterium casei LMG S-19264T (=DSM 44701T), isolated from a smear-ripened cheese.</title>
        <authorList>
            <consortium name="US DOE Joint Genome Institute (JGI-PGF)"/>
            <person name="Walter F."/>
            <person name="Albersmeier A."/>
            <person name="Kalinowski J."/>
            <person name="Ruckert C."/>
        </authorList>
    </citation>
    <scope>NUCLEOTIDE SEQUENCE</scope>
    <source>
        <strain evidence="4">JCM 3093</strain>
    </source>
</reference>
<sequence length="286" mass="30257">MHRLSRKRRGAFSSALAVALCCLLPGCAPAVGGAAPEGGRETGGQAAARPMAARAAAPVVMVVGDSFTVGSGPVERWESYAARSARELGWQLITAGMGGTGFVNPGRVGRTFHDSFARELAWRPAPDLLIISGGHNDRRTRPGEVYEAAARLLRTVAGHWPGTRVVVVGPLWMGAAPRWAYGVRNAVALAAERAGVPFLDPLGMRWGRGLTLPDGVHPTGEGHARIARWLVASLRERAAREGGRPARAVRPHGETRISRPDGWGAGRPPSRVSGPRVPAAGVRVRR</sequence>
<dbReference type="CDD" id="cd00229">
    <property type="entry name" value="SGNH_hydrolase"/>
    <property type="match status" value="1"/>
</dbReference>
<dbReference type="AlphaFoldDB" id="A0AA37BDI2"/>
<evidence type="ECO:0000313" key="4">
    <source>
        <dbReference type="EMBL" id="GGK54066.1"/>
    </source>
</evidence>
<accession>A0AA37BDI2</accession>
<comment type="caution">
    <text evidence="4">The sequence shown here is derived from an EMBL/GenBank/DDBJ whole genome shotgun (WGS) entry which is preliminary data.</text>
</comment>
<feature type="domain" description="SGNH hydrolase-type esterase" evidence="3">
    <location>
        <begin position="62"/>
        <end position="225"/>
    </location>
</feature>
<gene>
    <name evidence="4" type="ORF">GCM10010126_12010</name>
</gene>
<feature type="region of interest" description="Disordered" evidence="1">
    <location>
        <begin position="241"/>
        <end position="286"/>
    </location>
</feature>
<evidence type="ECO:0000259" key="3">
    <source>
        <dbReference type="Pfam" id="PF13472"/>
    </source>
</evidence>
<evidence type="ECO:0000256" key="2">
    <source>
        <dbReference type="SAM" id="SignalP"/>
    </source>
</evidence>
<feature type="signal peptide" evidence="2">
    <location>
        <begin position="1"/>
        <end position="30"/>
    </location>
</feature>
<dbReference type="Gene3D" id="3.40.50.1110">
    <property type="entry name" value="SGNH hydrolase"/>
    <property type="match status" value="1"/>
</dbReference>
<protein>
    <recommendedName>
        <fullName evidence="3">SGNH hydrolase-type esterase domain-containing protein</fullName>
    </recommendedName>
</protein>
<dbReference type="InterPro" id="IPR036514">
    <property type="entry name" value="SGNH_hydro_sf"/>
</dbReference>
<reference evidence="4" key="2">
    <citation type="submission" date="2022-09" db="EMBL/GenBank/DDBJ databases">
        <authorList>
            <person name="Sun Q."/>
            <person name="Ohkuma M."/>
        </authorList>
    </citation>
    <scope>NUCLEOTIDE SEQUENCE</scope>
    <source>
        <strain evidence="4">JCM 3093</strain>
    </source>
</reference>
<dbReference type="Pfam" id="PF13472">
    <property type="entry name" value="Lipase_GDSL_2"/>
    <property type="match status" value="1"/>
</dbReference>
<dbReference type="Proteomes" id="UP000627984">
    <property type="component" value="Unassembled WGS sequence"/>
</dbReference>
<dbReference type="SUPFAM" id="SSF52266">
    <property type="entry name" value="SGNH hydrolase"/>
    <property type="match status" value="1"/>
</dbReference>
<feature type="compositionally biased region" description="Low complexity" evidence="1">
    <location>
        <begin position="266"/>
        <end position="286"/>
    </location>
</feature>
<feature type="chain" id="PRO_5041419273" description="SGNH hydrolase-type esterase domain-containing protein" evidence="2">
    <location>
        <begin position="31"/>
        <end position="286"/>
    </location>
</feature>
<dbReference type="RefSeq" id="WP_191893863.1">
    <property type="nucleotide sequence ID" value="NZ_BMQD01000003.1"/>
</dbReference>
<evidence type="ECO:0000313" key="5">
    <source>
        <dbReference type="Proteomes" id="UP000627984"/>
    </source>
</evidence>
<dbReference type="EMBL" id="BMQD01000003">
    <property type="protein sequence ID" value="GGK54066.1"/>
    <property type="molecule type" value="Genomic_DNA"/>
</dbReference>
<proteinExistence type="predicted"/>